<dbReference type="AlphaFoldDB" id="A0A0F7K2J9"/>
<gene>
    <name evidence="2" type="ORF">AAY24_14970</name>
</gene>
<evidence type="ECO:0008006" key="4">
    <source>
        <dbReference type="Google" id="ProtNLM"/>
    </source>
</evidence>
<dbReference type="RefSeq" id="WP_046860360.1">
    <property type="nucleotide sequence ID" value="NZ_CP011412.1"/>
</dbReference>
<dbReference type="EMBL" id="CP011412">
    <property type="protein sequence ID" value="AKH21435.1"/>
    <property type="molecule type" value="Genomic_DNA"/>
</dbReference>
<keyword evidence="3" id="KW-1185">Reference proteome</keyword>
<proteinExistence type="predicted"/>
<keyword evidence="1" id="KW-0472">Membrane</keyword>
<feature type="transmembrane region" description="Helical" evidence="1">
    <location>
        <begin position="20"/>
        <end position="37"/>
    </location>
</feature>
<evidence type="ECO:0000313" key="3">
    <source>
        <dbReference type="Proteomes" id="UP000034410"/>
    </source>
</evidence>
<accession>A0A0F7K2J9</accession>
<feature type="transmembrane region" description="Helical" evidence="1">
    <location>
        <begin position="57"/>
        <end position="77"/>
    </location>
</feature>
<reference evidence="2 3" key="1">
    <citation type="journal article" date="2015" name="Genome Announc.">
        <title>Complete Genome Sequence of Sedimenticola thiotaurini Strain SIP-G1, a Polyphosphate- and Polyhydroxyalkanoate-Accumulating Sulfur-Oxidizing Gammaproteobacterium Isolated from Salt Marsh Sediments.</title>
        <authorList>
            <person name="Flood B.E."/>
            <person name="Jones D.S."/>
            <person name="Bailey J.V."/>
        </authorList>
    </citation>
    <scope>NUCLEOTIDE SEQUENCE [LARGE SCALE GENOMIC DNA]</scope>
    <source>
        <strain evidence="2 3">SIP-G1</strain>
    </source>
</reference>
<sequence length="124" mass="14137">MTICSRIKGYARNHERIADLSSLLAVVLLFTTIWFVIDYQAGIFHWTHESVLLRGPAVILLLVLDVFLIFVLLNIGSTRLEGPDDIRSERCFGTFRGRRHGGSSLGTALRNWVHHIEQVNKSHR</sequence>
<keyword evidence="1" id="KW-1133">Transmembrane helix</keyword>
<evidence type="ECO:0000313" key="2">
    <source>
        <dbReference type="EMBL" id="AKH21435.1"/>
    </source>
</evidence>
<dbReference type="Proteomes" id="UP000034410">
    <property type="component" value="Chromosome"/>
</dbReference>
<name>A0A0F7K2J9_9GAMM</name>
<organism evidence="2 3">
    <name type="scientific">Sedimenticola thiotaurini</name>
    <dbReference type="NCBI Taxonomy" id="1543721"/>
    <lineage>
        <taxon>Bacteria</taxon>
        <taxon>Pseudomonadati</taxon>
        <taxon>Pseudomonadota</taxon>
        <taxon>Gammaproteobacteria</taxon>
        <taxon>Chromatiales</taxon>
        <taxon>Sedimenticolaceae</taxon>
        <taxon>Sedimenticola</taxon>
    </lineage>
</organism>
<protein>
    <recommendedName>
        <fullName evidence="4">Cell division protein BolA</fullName>
    </recommendedName>
</protein>
<evidence type="ECO:0000256" key="1">
    <source>
        <dbReference type="SAM" id="Phobius"/>
    </source>
</evidence>
<dbReference type="OrthoDB" id="7062976at2"/>
<keyword evidence="1" id="KW-0812">Transmembrane</keyword>
<dbReference type="KEGG" id="seds:AAY24_14970"/>